<evidence type="ECO:0000256" key="1">
    <source>
        <dbReference type="SAM" id="Phobius"/>
    </source>
</evidence>
<keyword evidence="1" id="KW-1133">Transmembrane helix</keyword>
<feature type="transmembrane region" description="Helical" evidence="1">
    <location>
        <begin position="14"/>
        <end position="32"/>
    </location>
</feature>
<reference evidence="2" key="1">
    <citation type="journal article" date="2020" name="Nature">
        <title>Giant virus diversity and host interactions through global metagenomics.</title>
        <authorList>
            <person name="Schulz F."/>
            <person name="Roux S."/>
            <person name="Paez-Espino D."/>
            <person name="Jungbluth S."/>
            <person name="Walsh D.A."/>
            <person name="Denef V.J."/>
            <person name="McMahon K.D."/>
            <person name="Konstantinidis K.T."/>
            <person name="Eloe-Fadrosh E.A."/>
            <person name="Kyrpides N.C."/>
            <person name="Woyke T."/>
        </authorList>
    </citation>
    <scope>NUCLEOTIDE SEQUENCE</scope>
    <source>
        <strain evidence="2">GVMAG-M-3300023179-27</strain>
    </source>
</reference>
<feature type="transmembrane region" description="Helical" evidence="1">
    <location>
        <begin position="38"/>
        <end position="57"/>
    </location>
</feature>
<dbReference type="AlphaFoldDB" id="A0A6C0EAK8"/>
<sequence>MNYSFETDELLRRFVRLSIIFFVTVLILKQYLKTDDHVAIIGSLMNGVLFMIVDTYYPRIKYQT</sequence>
<keyword evidence="1" id="KW-0472">Membrane</keyword>
<organism evidence="2">
    <name type="scientific">viral metagenome</name>
    <dbReference type="NCBI Taxonomy" id="1070528"/>
    <lineage>
        <taxon>unclassified sequences</taxon>
        <taxon>metagenomes</taxon>
        <taxon>organismal metagenomes</taxon>
    </lineage>
</organism>
<protein>
    <submittedName>
        <fullName evidence="2">Uncharacterized protein</fullName>
    </submittedName>
</protein>
<name>A0A6C0EAK8_9ZZZZ</name>
<keyword evidence="1" id="KW-0812">Transmembrane</keyword>
<proteinExistence type="predicted"/>
<dbReference type="EMBL" id="MN739773">
    <property type="protein sequence ID" value="QHT25610.1"/>
    <property type="molecule type" value="Genomic_DNA"/>
</dbReference>
<evidence type="ECO:0000313" key="2">
    <source>
        <dbReference type="EMBL" id="QHT25610.1"/>
    </source>
</evidence>
<accession>A0A6C0EAK8</accession>